<sequence>MKSKTFNDRLTEMQESFEKLMLEYQKDDRCNSDALSYMRVIRDNFHPLKKLINKKNQFQN</sequence>
<gene>
    <name evidence="1" type="ORF">Bcop_1317</name>
</gene>
<organism evidence="1 2">
    <name type="scientific">Bacteroides coprosuis DSM 18011</name>
    <dbReference type="NCBI Taxonomy" id="679937"/>
    <lineage>
        <taxon>Bacteria</taxon>
        <taxon>Pseudomonadati</taxon>
        <taxon>Bacteroidota</taxon>
        <taxon>Bacteroidia</taxon>
        <taxon>Bacteroidales</taxon>
        <taxon>Bacteroidaceae</taxon>
        <taxon>Bacteroides</taxon>
    </lineage>
</organism>
<evidence type="ECO:0000313" key="2">
    <source>
        <dbReference type="Proteomes" id="UP000018439"/>
    </source>
</evidence>
<accession>F3ZNU0</accession>
<dbReference type="AlphaFoldDB" id="F3ZNU0"/>
<name>F3ZNU0_9BACE</name>
<dbReference type="HOGENOM" id="CLU_2931476_0_0_10"/>
<keyword evidence="2" id="KW-1185">Reference proteome</keyword>
<dbReference type="Proteomes" id="UP000018439">
    <property type="component" value="Chromosome"/>
</dbReference>
<protein>
    <submittedName>
        <fullName evidence="1">Uncharacterized protein</fullName>
    </submittedName>
</protein>
<evidence type="ECO:0000313" key="1">
    <source>
        <dbReference type="EMBL" id="EGJ71516.1"/>
    </source>
</evidence>
<proteinExistence type="predicted"/>
<reference evidence="1 2" key="1">
    <citation type="journal article" date="2011" name="Stand. Genomic Sci.">
        <title>Non-contiguous finished genome sequence of Bacteroides coprosuis type strain (PC139).</title>
        <authorList>
            <person name="Land M."/>
            <person name="Held B."/>
            <person name="Gronow S."/>
            <person name="Abt B."/>
            <person name="Lucas S."/>
            <person name="Del Rio T.G."/>
            <person name="Nolan M."/>
            <person name="Tice H."/>
            <person name="Cheng J.F."/>
            <person name="Pitluck S."/>
            <person name="Liolios K."/>
            <person name="Pagani I."/>
            <person name="Ivanova N."/>
            <person name="Mavromatis K."/>
            <person name="Mikhailova N."/>
            <person name="Pati A."/>
            <person name="Tapia R."/>
            <person name="Han C."/>
            <person name="Goodwin L."/>
            <person name="Chen A."/>
            <person name="Palaniappan K."/>
            <person name="Hauser L."/>
            <person name="Brambilla E.M."/>
            <person name="Rohde M."/>
            <person name="Goker M."/>
            <person name="Detter J.C."/>
            <person name="Woyke T."/>
            <person name="Bristow J."/>
            <person name="Eisen J.A."/>
            <person name="Markowitz V."/>
            <person name="Hugenholtz P."/>
            <person name="Kyrpides N.C."/>
            <person name="Klenk H.P."/>
            <person name="Lapidus A."/>
        </authorList>
    </citation>
    <scope>NUCLEOTIDE SEQUENCE</scope>
    <source>
        <strain evidence="1 2">DSM 18011</strain>
    </source>
</reference>
<dbReference type="EMBL" id="CM001167">
    <property type="protein sequence ID" value="EGJ71516.1"/>
    <property type="molecule type" value="Genomic_DNA"/>
</dbReference>